<sequence length="396" mass="44653">MTMVKYELPAGWAKFDALAVSDGLMRARAAMLALTQIPYQRDWADEMQKVQLKREVAGTSRIEGAEFTERELDAAMLETPDQLETRSQRQAAAAVRTYRWIADLPPDRPVDAGLIREVHRLVVSGADDDHCEPGVLRGPDNNVTFGAPPHRGADGGDECARAFAGLCRAIGREFRGLDPLVQALALHYHFAAIHPFLDGNGRTARALEALMLQRVGLKDTLFIAMSNYYYENKPGYLKALTDTRAGGHDLTPFLLFGLAGIEKQCNRLLREISRNVSRALFRNVMYDLYNRLKSTRKRVLAERQIEILKLLLANDELPLLKLGELTRAHYAGLRNPGKAFTRDINDLLGLRAVGFRREGKDYHLHARLEWPAEITETEFFRNVRKLPRSKTSGFLT</sequence>
<evidence type="ECO:0000313" key="4">
    <source>
        <dbReference type="EMBL" id="HDR00231.1"/>
    </source>
</evidence>
<name>A0A7V0T6S7_UNCW3</name>
<keyword evidence="2" id="KW-0547">Nucleotide-binding</keyword>
<evidence type="ECO:0000259" key="3">
    <source>
        <dbReference type="PROSITE" id="PS51459"/>
    </source>
</evidence>
<dbReference type="GO" id="GO:0005524">
    <property type="term" value="F:ATP binding"/>
    <property type="evidence" value="ECO:0007669"/>
    <property type="project" value="UniProtKB-KW"/>
</dbReference>
<accession>A0A7V0T6S7</accession>
<dbReference type="Gene3D" id="1.10.3290.10">
    <property type="entry name" value="Fido-like domain"/>
    <property type="match status" value="1"/>
</dbReference>
<comment type="caution">
    <text evidence="4">The sequence shown here is derived from an EMBL/GenBank/DDBJ whole genome shotgun (WGS) entry which is preliminary data.</text>
</comment>
<dbReference type="SUPFAM" id="SSF140931">
    <property type="entry name" value="Fic-like"/>
    <property type="match status" value="1"/>
</dbReference>
<dbReference type="AlphaFoldDB" id="A0A7V0T6S7"/>
<protein>
    <submittedName>
        <fullName evidence="4">Fic family protein</fullName>
    </submittedName>
</protein>
<dbReference type="InterPro" id="IPR040198">
    <property type="entry name" value="Fido_containing"/>
</dbReference>
<dbReference type="Proteomes" id="UP000885672">
    <property type="component" value="Unassembled WGS sequence"/>
</dbReference>
<proteinExistence type="predicted"/>
<feature type="active site" evidence="1">
    <location>
        <position position="194"/>
    </location>
</feature>
<dbReference type="InterPro" id="IPR036597">
    <property type="entry name" value="Fido-like_dom_sf"/>
</dbReference>
<keyword evidence="2" id="KW-0067">ATP-binding</keyword>
<feature type="binding site" evidence="2">
    <location>
        <begin position="198"/>
        <end position="205"/>
    </location>
    <ligand>
        <name>ATP</name>
        <dbReference type="ChEBI" id="CHEBI:30616"/>
    </ligand>
</feature>
<dbReference type="InterPro" id="IPR003812">
    <property type="entry name" value="Fido"/>
</dbReference>
<dbReference type="Pfam" id="PF02661">
    <property type="entry name" value="Fic"/>
    <property type="match status" value="1"/>
</dbReference>
<evidence type="ECO:0000256" key="1">
    <source>
        <dbReference type="PIRSR" id="PIRSR640198-1"/>
    </source>
</evidence>
<dbReference type="PROSITE" id="PS51459">
    <property type="entry name" value="FIDO"/>
    <property type="match status" value="1"/>
</dbReference>
<evidence type="ECO:0000256" key="2">
    <source>
        <dbReference type="PIRSR" id="PIRSR640198-2"/>
    </source>
</evidence>
<dbReference type="PANTHER" id="PTHR13504:SF38">
    <property type="entry name" value="FIDO DOMAIN-CONTAINING PROTEIN"/>
    <property type="match status" value="1"/>
</dbReference>
<gene>
    <name evidence="4" type="ORF">ENN51_08130</name>
</gene>
<organism evidence="4">
    <name type="scientific">candidate division WOR-3 bacterium</name>
    <dbReference type="NCBI Taxonomy" id="2052148"/>
    <lineage>
        <taxon>Bacteria</taxon>
        <taxon>Bacteria division WOR-3</taxon>
    </lineage>
</organism>
<feature type="domain" description="Fido" evidence="3">
    <location>
        <begin position="110"/>
        <end position="259"/>
    </location>
</feature>
<reference evidence="4" key="1">
    <citation type="journal article" date="2020" name="mSystems">
        <title>Genome- and Community-Level Interaction Insights into Carbon Utilization and Element Cycling Functions of Hydrothermarchaeota in Hydrothermal Sediment.</title>
        <authorList>
            <person name="Zhou Z."/>
            <person name="Liu Y."/>
            <person name="Xu W."/>
            <person name="Pan J."/>
            <person name="Luo Z.H."/>
            <person name="Li M."/>
        </authorList>
    </citation>
    <scope>NUCLEOTIDE SEQUENCE [LARGE SCALE GENOMIC DNA]</scope>
    <source>
        <strain evidence="4">SpSt-1182</strain>
    </source>
</reference>
<dbReference type="PANTHER" id="PTHR13504">
    <property type="entry name" value="FIDO DOMAIN-CONTAINING PROTEIN DDB_G0283145"/>
    <property type="match status" value="1"/>
</dbReference>
<dbReference type="EMBL" id="DSBX01000312">
    <property type="protein sequence ID" value="HDR00231.1"/>
    <property type="molecule type" value="Genomic_DNA"/>
</dbReference>